<evidence type="ECO:0000313" key="2">
    <source>
        <dbReference type="EMBL" id="SEN38505.1"/>
    </source>
</evidence>
<dbReference type="OrthoDB" id="9255764at2"/>
<evidence type="ECO:0000313" key="3">
    <source>
        <dbReference type="Proteomes" id="UP000199459"/>
    </source>
</evidence>
<organism evidence="2 3">
    <name type="scientific">Nitrosomonas marina</name>
    <dbReference type="NCBI Taxonomy" id="917"/>
    <lineage>
        <taxon>Bacteria</taxon>
        <taxon>Pseudomonadati</taxon>
        <taxon>Pseudomonadota</taxon>
        <taxon>Betaproteobacteria</taxon>
        <taxon>Nitrosomonadales</taxon>
        <taxon>Nitrosomonadaceae</taxon>
        <taxon>Nitrosomonas</taxon>
    </lineage>
</organism>
<sequence>MFHVSDEVRRLAERIQHTALSRVNADPAEVAKHNAEHHTPDSSDKDIEERHASMTMADFYSMMPEHHYDTSLEYFRFCHDCTVTPYDRAPFLARFANIIPLCHALYTSGNPALRRNIVVTSLPFLNLNGVCIRHDETTDVVFLNQGLLSVLPMIYRFLLPLCNPQLFGTGAENNNLNNIFNILTEACFFKDGYNALKNERDFEYPHADEKWHVMHRLQKQLERGSQKPANGHEATGIEHPSTYPFTQKMAHFLACRGAFVYILGHEFSHAYCNHGQYAQAEGVSLRNVEILEGLEKEFAAELGQYPEFSARNTHFCVHQPIEEEADAHGLLCVFKYCEDNGLDDQRTVCVLTGALAAFLVMEIHECFTTVHALGAGPAHEFLTLNPFVRNMLFREEHPVPITRLSMALNHDTFKDSPGLELLGQFNGELIQVWQALYQSIAANFTEMEKIVHSAEMLDVEMEALFAGHCLGANDLSQAYFSKLRSLFQAK</sequence>
<protein>
    <submittedName>
        <fullName evidence="2">Uncharacterized protein</fullName>
    </submittedName>
</protein>
<dbReference type="EMBL" id="FOCP01000016">
    <property type="protein sequence ID" value="SEN38505.1"/>
    <property type="molecule type" value="Genomic_DNA"/>
</dbReference>
<proteinExistence type="predicted"/>
<reference evidence="2 3" key="1">
    <citation type="submission" date="2016-10" db="EMBL/GenBank/DDBJ databases">
        <authorList>
            <person name="de Groot N.N."/>
        </authorList>
    </citation>
    <scope>NUCLEOTIDE SEQUENCE [LARGE SCALE GENOMIC DNA]</scope>
    <source>
        <strain evidence="2 3">Nm22</strain>
    </source>
</reference>
<dbReference type="Proteomes" id="UP000199459">
    <property type="component" value="Unassembled WGS sequence"/>
</dbReference>
<feature type="compositionally biased region" description="Basic and acidic residues" evidence="1">
    <location>
        <begin position="29"/>
        <end position="47"/>
    </location>
</feature>
<dbReference type="RefSeq" id="WP_090633010.1">
    <property type="nucleotide sequence ID" value="NZ_FOCP01000016.1"/>
</dbReference>
<evidence type="ECO:0000256" key="1">
    <source>
        <dbReference type="SAM" id="MobiDB-lite"/>
    </source>
</evidence>
<feature type="region of interest" description="Disordered" evidence="1">
    <location>
        <begin position="22"/>
        <end position="47"/>
    </location>
</feature>
<gene>
    <name evidence="2" type="ORF">SAMN05216325_11614</name>
</gene>
<accession>A0A1H8G419</accession>
<name>A0A1H8G419_9PROT</name>
<dbReference type="AlphaFoldDB" id="A0A1H8G419"/>